<dbReference type="SMART" id="SM00954">
    <property type="entry name" value="RelA_SpoT"/>
    <property type="match status" value="1"/>
</dbReference>
<dbReference type="GeneID" id="81471218"/>
<dbReference type="InterPro" id="IPR007685">
    <property type="entry name" value="RelA_SpoT"/>
</dbReference>
<dbReference type="Gene3D" id="3.30.460.10">
    <property type="entry name" value="Beta Polymerase, domain 2"/>
    <property type="match status" value="1"/>
</dbReference>
<gene>
    <name evidence="2" type="ORF">IAE60_09580</name>
</gene>
<dbReference type="RefSeq" id="WP_187572079.1">
    <property type="nucleotide sequence ID" value="NZ_CP060731.1"/>
</dbReference>
<dbReference type="GO" id="GO:0015969">
    <property type="term" value="P:guanosine tetraphosphate metabolic process"/>
    <property type="evidence" value="ECO:0007669"/>
    <property type="project" value="InterPro"/>
</dbReference>
<dbReference type="PANTHER" id="PTHR41773">
    <property type="entry name" value="GTP PYROPHOSPHATASE-RELATED"/>
    <property type="match status" value="1"/>
</dbReference>
<sequence length="359" mass="40702">MNSRVNKLIEEFESRLALYNDFRLSASNAITELLRLEGLEVHSVTSRTKTRDSFIEKIGRAEKDSYNSIDEITDIVGIRVITNIEDEVDKVGEIISREFSVDAANSVDKRQALDVDRFGYLSLHFVCQFNDARTSVPENRRFRELKFEIQVRSILQHAWAEIEHDLGYKAGSAIPQTIRRRFSRLAGLLEIADDEFRRLRDDLSAYESNVSTQIEIEPASVALDDVSLASFLKTNRAVHDLDEEMASYIGCAISDKKFTNLASALLETKISSIEELDRALNESRQIILTQWKSRMDGKDGPSSKMIRRGISLFHLWQVRAFEQGGGERLAEIFAQLMNNPSFDPDGSTVSAIRDAVTRS</sequence>
<dbReference type="Gene3D" id="1.10.287.860">
    <property type="entry name" value="Nucleotidyltransferase"/>
    <property type="match status" value="1"/>
</dbReference>
<accession>A0A7G9T801</accession>
<protein>
    <recommendedName>
        <fullName evidence="1">RelA/SpoT domain-containing protein</fullName>
    </recommendedName>
</protein>
<dbReference type="Proteomes" id="UP000515838">
    <property type="component" value="Chromosome"/>
</dbReference>
<evidence type="ECO:0000259" key="1">
    <source>
        <dbReference type="SMART" id="SM00954"/>
    </source>
</evidence>
<dbReference type="InterPro" id="IPR043519">
    <property type="entry name" value="NT_sf"/>
</dbReference>
<organism evidence="2 3">
    <name type="scientific">Pseudoxanthomonas mexicana</name>
    <dbReference type="NCBI Taxonomy" id="128785"/>
    <lineage>
        <taxon>Bacteria</taxon>
        <taxon>Pseudomonadati</taxon>
        <taxon>Pseudomonadota</taxon>
        <taxon>Gammaproteobacteria</taxon>
        <taxon>Lysobacterales</taxon>
        <taxon>Lysobacteraceae</taxon>
        <taxon>Pseudoxanthomonas</taxon>
    </lineage>
</organism>
<reference evidence="2 3" key="1">
    <citation type="submission" date="2020-08" db="EMBL/GenBank/DDBJ databases">
        <title>Streptomycin Non-resistant strain, P. mexicana.</title>
        <authorList>
            <person name="Ganesh-Kumar S."/>
            <person name="Zhe T."/>
            <person name="Yu Z."/>
            <person name="Min Y."/>
        </authorList>
    </citation>
    <scope>NUCLEOTIDE SEQUENCE [LARGE SCALE GENOMIC DNA]</scope>
    <source>
        <strain evidence="2 3">GTZY2</strain>
    </source>
</reference>
<evidence type="ECO:0000313" key="3">
    <source>
        <dbReference type="Proteomes" id="UP000515838"/>
    </source>
</evidence>
<dbReference type="SUPFAM" id="SSF81301">
    <property type="entry name" value="Nucleotidyltransferase"/>
    <property type="match status" value="1"/>
</dbReference>
<evidence type="ECO:0000313" key="2">
    <source>
        <dbReference type="EMBL" id="QNN76226.1"/>
    </source>
</evidence>
<dbReference type="PANTHER" id="PTHR41773:SF1">
    <property type="entry name" value="RELA_SPOT DOMAIN-CONTAINING PROTEIN"/>
    <property type="match status" value="1"/>
</dbReference>
<feature type="domain" description="RelA/SpoT" evidence="1">
    <location>
        <begin position="46"/>
        <end position="174"/>
    </location>
</feature>
<dbReference type="Pfam" id="PF04607">
    <property type="entry name" value="RelA_SpoT"/>
    <property type="match status" value="1"/>
</dbReference>
<proteinExistence type="predicted"/>
<dbReference type="EMBL" id="CP060731">
    <property type="protein sequence ID" value="QNN76226.1"/>
    <property type="molecule type" value="Genomic_DNA"/>
</dbReference>
<dbReference type="CDD" id="cd05399">
    <property type="entry name" value="NT_Rel-Spo_like"/>
    <property type="match status" value="1"/>
</dbReference>
<dbReference type="AlphaFoldDB" id="A0A7G9T801"/>
<name>A0A7G9T801_PSEMX</name>